<accession>A0ABS6RWZ8</accession>
<evidence type="ECO:0000256" key="2">
    <source>
        <dbReference type="ARBA" id="ARBA00022448"/>
    </source>
</evidence>
<dbReference type="PANTHER" id="PTHR30574">
    <property type="entry name" value="INNER MEMBRANE PROTEIN YEDE"/>
    <property type="match status" value="1"/>
</dbReference>
<comment type="similarity">
    <text evidence="8">Belongs to the TsuA/YedE (TC 9.B.102) family.</text>
</comment>
<keyword evidence="3" id="KW-1003">Cell membrane</keyword>
<comment type="caution">
    <text evidence="10">The sequence shown here is derived from an EMBL/GenBank/DDBJ whole genome shotgun (WGS) entry which is preliminary data.</text>
</comment>
<evidence type="ECO:0000256" key="4">
    <source>
        <dbReference type="ARBA" id="ARBA00022519"/>
    </source>
</evidence>
<evidence type="ECO:0000256" key="5">
    <source>
        <dbReference type="ARBA" id="ARBA00022692"/>
    </source>
</evidence>
<comment type="subcellular location">
    <subcellularLocation>
        <location evidence="1">Cell inner membrane</location>
        <topology evidence="1">Multi-pass membrane protein</topology>
    </subcellularLocation>
</comment>
<dbReference type="RefSeq" id="WP_218251173.1">
    <property type="nucleotide sequence ID" value="NZ_JABXWD010000031.1"/>
</dbReference>
<keyword evidence="5 9" id="KW-0812">Transmembrane</keyword>
<evidence type="ECO:0000256" key="1">
    <source>
        <dbReference type="ARBA" id="ARBA00004429"/>
    </source>
</evidence>
<proteinExistence type="inferred from homology"/>
<keyword evidence="4" id="KW-0997">Cell inner membrane</keyword>
<name>A0ABS6RWZ8_9BACT</name>
<feature type="transmembrane region" description="Helical" evidence="9">
    <location>
        <begin position="43"/>
        <end position="62"/>
    </location>
</feature>
<evidence type="ECO:0000313" key="11">
    <source>
        <dbReference type="Proteomes" id="UP001196980"/>
    </source>
</evidence>
<feature type="transmembrane region" description="Helical" evidence="9">
    <location>
        <begin position="260"/>
        <end position="280"/>
    </location>
</feature>
<protein>
    <submittedName>
        <fullName evidence="10">YeeE/YedE family protein</fullName>
    </submittedName>
</protein>
<dbReference type="Pfam" id="PF04143">
    <property type="entry name" value="Sulf_transp"/>
    <property type="match status" value="1"/>
</dbReference>
<feature type="transmembrane region" description="Helical" evidence="9">
    <location>
        <begin position="322"/>
        <end position="341"/>
    </location>
</feature>
<dbReference type="InterPro" id="IPR007272">
    <property type="entry name" value="Sulf_transp_TsuA/YedE"/>
</dbReference>
<dbReference type="EMBL" id="JABXWD010000031">
    <property type="protein sequence ID" value="MBV6340554.1"/>
    <property type="molecule type" value="Genomic_DNA"/>
</dbReference>
<evidence type="ECO:0000313" key="10">
    <source>
        <dbReference type="EMBL" id="MBV6340554.1"/>
    </source>
</evidence>
<evidence type="ECO:0000256" key="8">
    <source>
        <dbReference type="ARBA" id="ARBA00035655"/>
    </source>
</evidence>
<feature type="transmembrane region" description="Helical" evidence="9">
    <location>
        <begin position="210"/>
        <end position="232"/>
    </location>
</feature>
<dbReference type="Proteomes" id="UP001196980">
    <property type="component" value="Unassembled WGS sequence"/>
</dbReference>
<evidence type="ECO:0000256" key="7">
    <source>
        <dbReference type="ARBA" id="ARBA00023136"/>
    </source>
</evidence>
<feature type="transmembrane region" description="Helical" evidence="9">
    <location>
        <begin position="111"/>
        <end position="128"/>
    </location>
</feature>
<feature type="transmembrane region" description="Helical" evidence="9">
    <location>
        <begin position="180"/>
        <end position="198"/>
    </location>
</feature>
<reference evidence="10 11" key="1">
    <citation type="journal article" date="2020" name="J Geophys Res Biogeosci">
        <title>Magnetotaxis as an Adaptation to Enable Bacterial Shuttling of Microbial Sulfur and Sulfur Cycling Across Aquatic Oxic#Anoxic Interfaces.</title>
        <authorList>
            <person name="Li J."/>
            <person name="Liu P."/>
            <person name="Wang J."/>
            <person name="Roberts A.P."/>
            <person name="Pan Y."/>
        </authorList>
    </citation>
    <scope>NUCLEOTIDE SEQUENCE [LARGE SCALE GENOMIC DNA]</scope>
    <source>
        <strain evidence="10 11">MYR-1_YQ</strain>
    </source>
</reference>
<evidence type="ECO:0000256" key="6">
    <source>
        <dbReference type="ARBA" id="ARBA00022989"/>
    </source>
</evidence>
<organism evidence="10 11">
    <name type="scientific">Candidatus Magnetobacterium casense</name>
    <dbReference type="NCBI Taxonomy" id="1455061"/>
    <lineage>
        <taxon>Bacteria</taxon>
        <taxon>Pseudomonadati</taxon>
        <taxon>Nitrospirota</taxon>
        <taxon>Thermodesulfovibrionia</taxon>
        <taxon>Thermodesulfovibrionales</taxon>
        <taxon>Candidatus Magnetobacteriaceae</taxon>
        <taxon>Candidatus Magnetobacterium</taxon>
    </lineage>
</organism>
<gene>
    <name evidence="10" type="ORF">HWQ67_03035</name>
</gene>
<dbReference type="PANTHER" id="PTHR30574:SF1">
    <property type="entry name" value="SULPHUR TRANSPORT DOMAIN-CONTAINING PROTEIN"/>
    <property type="match status" value="1"/>
</dbReference>
<feature type="transmembrane region" description="Helical" evidence="9">
    <location>
        <begin position="6"/>
        <end position="22"/>
    </location>
</feature>
<sequence>MHNYVFFVLSAVIVGLGVGWVLQRGRICMNSAFRDIIFISDLTVFRAYVLALIVAIVGTNLLEDLGLIKELNRQAFAPLANVIGGYIFGIGMVFGGGCASGIWYRVGEGRFPSWITVMGFISGVFITYEGVLSKLNLFLRNYQIWETDNGIRLLTSTNVDEFWAKGIDLYPLTIYNLLGVNKWIVIAVLGVAAVVFIARGDFSRSTTGYSWYTSGGILGVIVAVAWWASWYWSGKARGVSFTGPTNELFRWVYFGDSPTWSVFMLLGLLGGSFFSAKGLLECKLRTSGLASEMVTVFLGGIIMGIGSAIAGGCNIGHGLTGLSTLAVSSLVSIVFMLLGNWTTVYFKFIRSTDEEI</sequence>
<feature type="transmembrane region" description="Helical" evidence="9">
    <location>
        <begin position="292"/>
        <end position="310"/>
    </location>
</feature>
<feature type="transmembrane region" description="Helical" evidence="9">
    <location>
        <begin position="82"/>
        <end position="104"/>
    </location>
</feature>
<keyword evidence="2" id="KW-0813">Transport</keyword>
<evidence type="ECO:0000256" key="3">
    <source>
        <dbReference type="ARBA" id="ARBA00022475"/>
    </source>
</evidence>
<keyword evidence="11" id="KW-1185">Reference proteome</keyword>
<keyword evidence="6 9" id="KW-1133">Transmembrane helix</keyword>
<evidence type="ECO:0000256" key="9">
    <source>
        <dbReference type="SAM" id="Phobius"/>
    </source>
</evidence>
<keyword evidence="7 9" id="KW-0472">Membrane</keyword>